<feature type="transmembrane region" description="Helical" evidence="6">
    <location>
        <begin position="96"/>
        <end position="117"/>
    </location>
</feature>
<evidence type="ECO:0000313" key="8">
    <source>
        <dbReference type="EMBL" id="RJX67887.1"/>
    </source>
</evidence>
<dbReference type="PANTHER" id="PTHR36506">
    <property type="entry name" value="PREFLAGELLIN PEPTIDASE"/>
    <property type="match status" value="1"/>
</dbReference>
<dbReference type="Pfam" id="PF01478">
    <property type="entry name" value="Peptidase_A24"/>
    <property type="match status" value="1"/>
</dbReference>
<keyword evidence="2" id="KW-1003">Cell membrane</keyword>
<protein>
    <recommendedName>
        <fullName evidence="7">Prepilin type IV endopeptidase peptidase domain-containing protein</fullName>
    </recommendedName>
</protein>
<dbReference type="InterPro" id="IPR052218">
    <property type="entry name" value="Preflagellin_Peptidase"/>
</dbReference>
<proteinExistence type="predicted"/>
<dbReference type="GO" id="GO:0004190">
    <property type="term" value="F:aspartic-type endopeptidase activity"/>
    <property type="evidence" value="ECO:0007669"/>
    <property type="project" value="InterPro"/>
</dbReference>
<feature type="transmembrane region" description="Helical" evidence="6">
    <location>
        <begin position="129"/>
        <end position="148"/>
    </location>
</feature>
<dbReference type="PANTHER" id="PTHR36506:SF1">
    <property type="entry name" value="PREFLAGELLIN PEPTIDASE"/>
    <property type="match status" value="1"/>
</dbReference>
<evidence type="ECO:0000256" key="2">
    <source>
        <dbReference type="ARBA" id="ARBA00022475"/>
    </source>
</evidence>
<keyword evidence="9" id="KW-1185">Reference proteome</keyword>
<sequence>MNDIVLYYLPALALAAAGAITDIRSRRIPNLLCIALALVGIATLALSAGVGALPWSLLIALVAVLIGMALFAAGMIGGGDAKFYAAAACGLPSQEWYHFLGWVSLSGLLLLFVMAISRRIAGRKVFKHGEWSVPYGVAIFAGFVLTVLQL</sequence>
<keyword evidence="4 6" id="KW-1133">Transmembrane helix</keyword>
<keyword evidence="5 6" id="KW-0472">Membrane</keyword>
<evidence type="ECO:0000256" key="3">
    <source>
        <dbReference type="ARBA" id="ARBA00022692"/>
    </source>
</evidence>
<evidence type="ECO:0000259" key="7">
    <source>
        <dbReference type="Pfam" id="PF01478"/>
    </source>
</evidence>
<comment type="subcellular location">
    <subcellularLocation>
        <location evidence="1">Cell membrane</location>
        <topology evidence="1">Multi-pass membrane protein</topology>
    </subcellularLocation>
</comment>
<accession>A0A419R1Q2</accession>
<dbReference type="RefSeq" id="WP_120108832.1">
    <property type="nucleotide sequence ID" value="NZ_RAHJ01000018.1"/>
</dbReference>
<feature type="domain" description="Prepilin type IV endopeptidase peptidase" evidence="7">
    <location>
        <begin position="12"/>
        <end position="111"/>
    </location>
</feature>
<feature type="transmembrane region" description="Helical" evidence="6">
    <location>
        <begin position="28"/>
        <end position="48"/>
    </location>
</feature>
<dbReference type="EMBL" id="RAHJ01000018">
    <property type="protein sequence ID" value="RJX67887.1"/>
    <property type="molecule type" value="Genomic_DNA"/>
</dbReference>
<dbReference type="Proteomes" id="UP000284322">
    <property type="component" value="Unassembled WGS sequence"/>
</dbReference>
<evidence type="ECO:0000256" key="4">
    <source>
        <dbReference type="ARBA" id="ARBA00022989"/>
    </source>
</evidence>
<gene>
    <name evidence="8" type="ORF">D6858_07975</name>
</gene>
<feature type="transmembrane region" description="Helical" evidence="6">
    <location>
        <begin position="55"/>
        <end position="76"/>
    </location>
</feature>
<comment type="caution">
    <text evidence="8">The sequence shown here is derived from an EMBL/GenBank/DDBJ whole genome shotgun (WGS) entry which is preliminary data.</text>
</comment>
<evidence type="ECO:0000256" key="1">
    <source>
        <dbReference type="ARBA" id="ARBA00004651"/>
    </source>
</evidence>
<dbReference type="AlphaFoldDB" id="A0A419R1Q2"/>
<reference evidence="8 9" key="1">
    <citation type="submission" date="2018-09" db="EMBL/GenBank/DDBJ databases">
        <title>Altererythrobacter sp.Ery1 and Ery12, the genome sequencing of novel strains in genus Alterythrobacter.</title>
        <authorList>
            <person name="Cheng H."/>
            <person name="Wu Y.-H."/>
            <person name="Fang C."/>
            <person name="Xu X.-W."/>
        </authorList>
    </citation>
    <scope>NUCLEOTIDE SEQUENCE [LARGE SCALE GENOMIC DNA]</scope>
    <source>
        <strain evidence="8 9">Ery12</strain>
    </source>
</reference>
<evidence type="ECO:0000313" key="9">
    <source>
        <dbReference type="Proteomes" id="UP000284322"/>
    </source>
</evidence>
<evidence type="ECO:0000256" key="5">
    <source>
        <dbReference type="ARBA" id="ARBA00023136"/>
    </source>
</evidence>
<organism evidence="8 9">
    <name type="scientific">Tsuneonella suprasediminis</name>
    <dbReference type="NCBI Taxonomy" id="2306996"/>
    <lineage>
        <taxon>Bacteria</taxon>
        <taxon>Pseudomonadati</taxon>
        <taxon>Pseudomonadota</taxon>
        <taxon>Alphaproteobacteria</taxon>
        <taxon>Sphingomonadales</taxon>
        <taxon>Erythrobacteraceae</taxon>
        <taxon>Tsuneonella</taxon>
    </lineage>
</organism>
<evidence type="ECO:0000256" key="6">
    <source>
        <dbReference type="SAM" id="Phobius"/>
    </source>
</evidence>
<dbReference type="Gene3D" id="1.20.120.1220">
    <property type="match status" value="1"/>
</dbReference>
<name>A0A419R1Q2_9SPHN</name>
<keyword evidence="3 6" id="KW-0812">Transmembrane</keyword>
<dbReference type="InterPro" id="IPR000045">
    <property type="entry name" value="Prepilin_IV_endopep_pep"/>
</dbReference>
<dbReference type="GO" id="GO:0005886">
    <property type="term" value="C:plasma membrane"/>
    <property type="evidence" value="ECO:0007669"/>
    <property type="project" value="UniProtKB-SubCell"/>
</dbReference>
<dbReference type="OrthoDB" id="5329005at2"/>